<feature type="compositionally biased region" description="Polar residues" evidence="1">
    <location>
        <begin position="372"/>
        <end position="395"/>
    </location>
</feature>
<keyword evidence="2" id="KW-0732">Signal</keyword>
<sequence length="445" mass="47777">MHKIAVLLVVLILTGCAMANSTLLPKPSGLGGCHSDAGAYSLSKTYVAVEIAKSDSPDLGEEFRLNSVRLVRHPDKGKTYCLDYLGSPTSNETFTVQKDASGLLMRVSANSKDQSAAIAKKVADTIFTVVSGNPNFDPNEQAAGRSSLDNAPATLTSPYRAEFDPFNSGQAAVVNDSMRKFGFCMMIENQGLAPGQRDADSYCEHPLGGVSLERALADGYDADYQASPIPEMRGILYRPRVPYVMYLFVKRDLKAKGGWLLKASEAVHLENKSPVLGVGIDRAFFTDRKTTLTFDQGALVDIDINKKSELAGFVEIPLYIAQGIAALPTNIIQVKINETNNNTALINAQQQLIDSQKSYQSTLSQLAKLQANPATTTQPDASNVPATSGRSTSLSPEEKNQCIARNASQWGQVEAQRYCNCAFDQCSAAGLSGQACENYCSGGSG</sequence>
<feature type="region of interest" description="Disordered" evidence="1">
    <location>
        <begin position="372"/>
        <end position="397"/>
    </location>
</feature>
<dbReference type="Proteomes" id="UP000199423">
    <property type="component" value="Unassembled WGS sequence"/>
</dbReference>
<protein>
    <submittedName>
        <fullName evidence="3">Uncharacterized protein</fullName>
    </submittedName>
</protein>
<evidence type="ECO:0000313" key="4">
    <source>
        <dbReference type="Proteomes" id="UP000199423"/>
    </source>
</evidence>
<evidence type="ECO:0000256" key="2">
    <source>
        <dbReference type="SAM" id="SignalP"/>
    </source>
</evidence>
<evidence type="ECO:0000313" key="3">
    <source>
        <dbReference type="EMBL" id="SFV38690.1"/>
    </source>
</evidence>
<dbReference type="RefSeq" id="WP_092869314.1">
    <property type="nucleotide sequence ID" value="NZ_FPCH01000004.1"/>
</dbReference>
<accession>A0A1I7NVL9</accession>
<dbReference type="PROSITE" id="PS51257">
    <property type="entry name" value="PROKAR_LIPOPROTEIN"/>
    <property type="match status" value="1"/>
</dbReference>
<organism evidence="3 4">
    <name type="scientific">Hyphomicrobium facile</name>
    <dbReference type="NCBI Taxonomy" id="51670"/>
    <lineage>
        <taxon>Bacteria</taxon>
        <taxon>Pseudomonadati</taxon>
        <taxon>Pseudomonadota</taxon>
        <taxon>Alphaproteobacteria</taxon>
        <taxon>Hyphomicrobiales</taxon>
        <taxon>Hyphomicrobiaceae</taxon>
        <taxon>Hyphomicrobium</taxon>
    </lineage>
</organism>
<dbReference type="OrthoDB" id="8449744at2"/>
<keyword evidence="4" id="KW-1185">Reference proteome</keyword>
<dbReference type="AlphaFoldDB" id="A0A1I7NVL9"/>
<dbReference type="EMBL" id="FPCH01000004">
    <property type="protein sequence ID" value="SFV38690.1"/>
    <property type="molecule type" value="Genomic_DNA"/>
</dbReference>
<gene>
    <name evidence="3" type="ORF">SAMN04488557_3797</name>
</gene>
<evidence type="ECO:0000256" key="1">
    <source>
        <dbReference type="SAM" id="MobiDB-lite"/>
    </source>
</evidence>
<reference evidence="4" key="1">
    <citation type="submission" date="2016-10" db="EMBL/GenBank/DDBJ databases">
        <authorList>
            <person name="Varghese N."/>
            <person name="Submissions S."/>
        </authorList>
    </citation>
    <scope>NUCLEOTIDE SEQUENCE [LARGE SCALE GENOMIC DNA]</scope>
    <source>
        <strain evidence="4">DSM 1565</strain>
    </source>
</reference>
<feature type="signal peptide" evidence="2">
    <location>
        <begin position="1"/>
        <end position="19"/>
    </location>
</feature>
<proteinExistence type="predicted"/>
<feature type="chain" id="PRO_5011613758" evidence="2">
    <location>
        <begin position="20"/>
        <end position="445"/>
    </location>
</feature>
<dbReference type="STRING" id="51670.SAMN04488557_3797"/>
<name>A0A1I7NVL9_9HYPH</name>